<accession>A0AC61ZXP1</accession>
<dbReference type="EMBL" id="CP121752">
    <property type="protein sequence ID" value="XRL55388.1"/>
    <property type="molecule type" value="Genomic_DNA"/>
</dbReference>
<sequence length="377" mass="44956">MEKVLSSHVGLKINEWYYHIQRFNVPDAEAYKEEIKSMLDHMEENQDLLLYFSLMEFRHKLMLDYLNPLENGKERANFKELAMKIKRDQEKLTGLLEYYFNFFYGMYEFENYEYLNAITFYKRAEKKLSLVSDDIERAEFNYKMAEIYYHMKQTHMSMHHIAQAIECYREKDTYTVREIQCSFVIGLNYIDMGCPEKAIPHFQHALKKAADNSTKRLKGSALYNLGLSYFHHNDLSMAIKYFNESIHSFKEQGYEHLNKILDPLVMLTKSYFKNDQSDLGLYALNYGFELAEKLKDDIFINTFIILKSLYIDNNVNRITESMAYLESKSFFANLEDLAKDAAKHYNKAGDIERSNEFYEKILYFQHQIKRGDCLYEI</sequence>
<dbReference type="Proteomes" id="UP001218488">
    <property type="component" value="Chromosome"/>
</dbReference>
<proteinExistence type="predicted"/>
<gene>
    <name evidence="1" type="ORF">P5627_17535</name>
</gene>
<evidence type="ECO:0000313" key="2">
    <source>
        <dbReference type="Proteomes" id="UP001218488"/>
    </source>
</evidence>
<protein>
    <submittedName>
        <fullName evidence="1">Tetratricopeptide repeat protein</fullName>
    </submittedName>
</protein>
<reference evidence="1" key="1">
    <citation type="submission" date="2025-02" db="EMBL/GenBank/DDBJ databases">
        <title>Complete genome sequences of 52 Bacillus and Priestia strains isolated from West-African fermentations and 26 reference strains from the DSMZ collection.</title>
        <authorList>
            <person name="Wiedenbein E.S."/>
            <person name="Canoy T.S."/>
            <person name="Hui Y."/>
            <person name="Parkouda C."/>
            <person name="Dawende C."/>
            <person name="Ametefe E."/>
            <person name="Jespersen L."/>
            <person name="Nielsen D.S."/>
        </authorList>
    </citation>
    <scope>NUCLEOTIDE SEQUENCE</scope>
    <source>
        <strain evidence="1">PRO33</strain>
    </source>
</reference>
<organism evidence="1 2">
    <name type="scientific">Bacillus safensis</name>
    <dbReference type="NCBI Taxonomy" id="561879"/>
    <lineage>
        <taxon>Bacteria</taxon>
        <taxon>Bacillati</taxon>
        <taxon>Bacillota</taxon>
        <taxon>Bacilli</taxon>
        <taxon>Bacillales</taxon>
        <taxon>Bacillaceae</taxon>
        <taxon>Bacillus</taxon>
    </lineage>
</organism>
<name>A0AC61ZXP1_BACIA</name>
<evidence type="ECO:0000313" key="1">
    <source>
        <dbReference type="EMBL" id="XRL55388.1"/>
    </source>
</evidence>